<evidence type="ECO:0000256" key="1">
    <source>
        <dbReference type="SAM" id="MobiDB-lite"/>
    </source>
</evidence>
<sequence length="104" mass="11815">MSNEQDDERRLYQCVRKYKIIVKQFDELIEMMSARTKPPKRRRVASIYGGSSSNAATTTAPASSSQPDQNEVFVQTISRFLQDLRTESDSTTDPHGLSSTRNQK</sequence>
<feature type="compositionally biased region" description="Low complexity" evidence="1">
    <location>
        <begin position="51"/>
        <end position="65"/>
    </location>
</feature>
<feature type="compositionally biased region" description="Polar residues" evidence="1">
    <location>
        <begin position="89"/>
        <end position="104"/>
    </location>
</feature>
<gene>
    <name evidence="2" type="ORF">WN944_003692</name>
</gene>
<protein>
    <submittedName>
        <fullName evidence="2">Uncharacterized protein</fullName>
    </submittedName>
</protein>
<name>A0AAP0M0H3_9ROSI</name>
<evidence type="ECO:0000313" key="2">
    <source>
        <dbReference type="EMBL" id="KAK9192996.1"/>
    </source>
</evidence>
<organism evidence="2 3">
    <name type="scientific">Citrus x changshan-huyou</name>
    <dbReference type="NCBI Taxonomy" id="2935761"/>
    <lineage>
        <taxon>Eukaryota</taxon>
        <taxon>Viridiplantae</taxon>
        <taxon>Streptophyta</taxon>
        <taxon>Embryophyta</taxon>
        <taxon>Tracheophyta</taxon>
        <taxon>Spermatophyta</taxon>
        <taxon>Magnoliopsida</taxon>
        <taxon>eudicotyledons</taxon>
        <taxon>Gunneridae</taxon>
        <taxon>Pentapetalae</taxon>
        <taxon>rosids</taxon>
        <taxon>malvids</taxon>
        <taxon>Sapindales</taxon>
        <taxon>Rutaceae</taxon>
        <taxon>Aurantioideae</taxon>
        <taxon>Citrus</taxon>
    </lineage>
</organism>
<accession>A0AAP0M0H3</accession>
<comment type="caution">
    <text evidence="2">The sequence shown here is derived from an EMBL/GenBank/DDBJ whole genome shotgun (WGS) entry which is preliminary data.</text>
</comment>
<keyword evidence="3" id="KW-1185">Reference proteome</keyword>
<proteinExistence type="predicted"/>
<feature type="region of interest" description="Disordered" evidence="1">
    <location>
        <begin position="34"/>
        <end position="70"/>
    </location>
</feature>
<dbReference type="EMBL" id="JBCGBO010000006">
    <property type="protein sequence ID" value="KAK9192996.1"/>
    <property type="molecule type" value="Genomic_DNA"/>
</dbReference>
<feature type="region of interest" description="Disordered" evidence="1">
    <location>
        <begin position="83"/>
        <end position="104"/>
    </location>
</feature>
<reference evidence="2 3" key="1">
    <citation type="submission" date="2024-05" db="EMBL/GenBank/DDBJ databases">
        <title>Haplotype-resolved chromosome-level genome assembly of Huyou (Citrus changshanensis).</title>
        <authorList>
            <person name="Miao C."/>
            <person name="Chen W."/>
            <person name="Wu Y."/>
            <person name="Wang L."/>
            <person name="Zhao S."/>
            <person name="Grierson D."/>
            <person name="Xu C."/>
            <person name="Chen K."/>
        </authorList>
    </citation>
    <scope>NUCLEOTIDE SEQUENCE [LARGE SCALE GENOMIC DNA]</scope>
    <source>
        <strain evidence="2">01-14</strain>
        <tissue evidence="2">Leaf</tissue>
    </source>
</reference>
<dbReference type="AlphaFoldDB" id="A0AAP0M0H3"/>
<evidence type="ECO:0000313" key="3">
    <source>
        <dbReference type="Proteomes" id="UP001428341"/>
    </source>
</evidence>
<dbReference type="Proteomes" id="UP001428341">
    <property type="component" value="Unassembled WGS sequence"/>
</dbReference>